<reference evidence="4 5" key="1">
    <citation type="submission" date="2019-06" db="EMBL/GenBank/DDBJ databases">
        <title>The genome of Shewanella sp. SM1901.</title>
        <authorList>
            <person name="Cha Q."/>
        </authorList>
    </citation>
    <scope>NUCLEOTIDE SEQUENCE [LARGE SCALE GENOMIC DNA]</scope>
    <source>
        <strain evidence="4 5">SM1901</strain>
    </source>
</reference>
<feature type="DNA-binding region" description="H-T-H motif" evidence="2">
    <location>
        <begin position="39"/>
        <end position="58"/>
    </location>
</feature>
<dbReference type="SUPFAM" id="SSF46689">
    <property type="entry name" value="Homeodomain-like"/>
    <property type="match status" value="1"/>
</dbReference>
<evidence type="ECO:0000256" key="2">
    <source>
        <dbReference type="PROSITE-ProRule" id="PRU00335"/>
    </source>
</evidence>
<dbReference type="GO" id="GO:0003700">
    <property type="term" value="F:DNA-binding transcription factor activity"/>
    <property type="evidence" value="ECO:0007669"/>
    <property type="project" value="TreeGrafter"/>
</dbReference>
<dbReference type="Gene3D" id="1.10.357.10">
    <property type="entry name" value="Tetracycline Repressor, domain 2"/>
    <property type="match status" value="1"/>
</dbReference>
<dbReference type="GO" id="GO:0000976">
    <property type="term" value="F:transcription cis-regulatory region binding"/>
    <property type="evidence" value="ECO:0007669"/>
    <property type="project" value="TreeGrafter"/>
</dbReference>
<evidence type="ECO:0000259" key="3">
    <source>
        <dbReference type="PROSITE" id="PS50977"/>
    </source>
</evidence>
<dbReference type="InterPro" id="IPR009057">
    <property type="entry name" value="Homeodomain-like_sf"/>
</dbReference>
<organism evidence="4 5">
    <name type="scientific">Shewanella polaris</name>
    <dbReference type="NCBI Taxonomy" id="2588449"/>
    <lineage>
        <taxon>Bacteria</taxon>
        <taxon>Pseudomonadati</taxon>
        <taxon>Pseudomonadota</taxon>
        <taxon>Gammaproteobacteria</taxon>
        <taxon>Alteromonadales</taxon>
        <taxon>Shewanellaceae</taxon>
        <taxon>Shewanella</taxon>
    </lineage>
</organism>
<dbReference type="EMBL" id="CP041036">
    <property type="protein sequence ID" value="QDE31103.1"/>
    <property type="molecule type" value="Genomic_DNA"/>
</dbReference>
<dbReference type="InterPro" id="IPR050109">
    <property type="entry name" value="HTH-type_TetR-like_transc_reg"/>
</dbReference>
<evidence type="ECO:0000313" key="4">
    <source>
        <dbReference type="EMBL" id="QDE31103.1"/>
    </source>
</evidence>
<dbReference type="AlphaFoldDB" id="A0A4Y5YEY5"/>
<dbReference type="Pfam" id="PF00440">
    <property type="entry name" value="TetR_N"/>
    <property type="match status" value="1"/>
</dbReference>
<dbReference type="InterPro" id="IPR001647">
    <property type="entry name" value="HTH_TetR"/>
</dbReference>
<dbReference type="PANTHER" id="PTHR30055:SF233">
    <property type="entry name" value="REGULATORY PROTEIN TETR"/>
    <property type="match status" value="1"/>
</dbReference>
<evidence type="ECO:0000256" key="1">
    <source>
        <dbReference type="ARBA" id="ARBA00023125"/>
    </source>
</evidence>
<feature type="domain" description="HTH tetR-type" evidence="3">
    <location>
        <begin position="16"/>
        <end position="76"/>
    </location>
</feature>
<accession>A0A4Y5YEY5</accession>
<name>A0A4Y5YEY5_9GAMM</name>
<evidence type="ECO:0000313" key="5">
    <source>
        <dbReference type="Proteomes" id="UP000319809"/>
    </source>
</evidence>
<sequence>MEFEMADKPGRPKGETQTRAALIEAAQGCFLHNSYDRVSIRELARRADVDAAMIRYYFDSKAGLFETMVRETVAPVASMFKQDLKKQNNSPGALMSAYYQMMEKTPALPRLIFQVLNQQTSDEAFSIVSHVIQEMLGFAGDWIQDLSHQQRLNPQLDPQWVRLSFISLMVFPLIAPKVILDELNLPLSQSMLDNLLKHNINVMNQGLFQDPSQQSSESGAQ</sequence>
<dbReference type="PROSITE" id="PS50977">
    <property type="entry name" value="HTH_TETR_2"/>
    <property type="match status" value="1"/>
</dbReference>
<keyword evidence="1 2" id="KW-0238">DNA-binding</keyword>
<gene>
    <name evidence="4" type="ORF">FH971_09060</name>
</gene>
<protein>
    <submittedName>
        <fullName evidence="4">TetR/AcrR family transcriptional regulator</fullName>
    </submittedName>
</protein>
<proteinExistence type="predicted"/>
<keyword evidence="5" id="KW-1185">Reference proteome</keyword>
<dbReference type="PANTHER" id="PTHR30055">
    <property type="entry name" value="HTH-TYPE TRANSCRIPTIONAL REGULATOR RUTR"/>
    <property type="match status" value="1"/>
</dbReference>
<dbReference type="KEGG" id="spol:FH971_09060"/>
<dbReference type="Proteomes" id="UP000319809">
    <property type="component" value="Chromosome"/>
</dbReference>